<proteinExistence type="predicted"/>
<organism evidence="1 2">
    <name type="scientific">Thiobacillus denitrificans</name>
    <dbReference type="NCBI Taxonomy" id="36861"/>
    <lineage>
        <taxon>Bacteria</taxon>
        <taxon>Pseudomonadati</taxon>
        <taxon>Pseudomonadota</taxon>
        <taxon>Betaproteobacteria</taxon>
        <taxon>Nitrosomonadales</taxon>
        <taxon>Thiobacillaceae</taxon>
        <taxon>Thiobacillus</taxon>
    </lineage>
</organism>
<dbReference type="PATRIC" id="fig|36861.3.peg.629"/>
<sequence length="70" mass="7664">MACVVLASQAAAQVTFYERQGFEGRSFTTEKPVNNFSRHGFNKAMSLLVVEVMSCPLMKPLSFGIPQAPP</sequence>
<comment type="caution">
    <text evidence="1">The sequence shown here is derived from an EMBL/GenBank/DDBJ whole genome shotgun (WGS) entry which is preliminary data.</text>
</comment>
<evidence type="ECO:0000313" key="2">
    <source>
        <dbReference type="Proteomes" id="UP000064243"/>
    </source>
</evidence>
<name>A0A106BRC5_THIDE</name>
<keyword evidence="2" id="KW-1185">Reference proteome</keyword>
<dbReference type="EMBL" id="LDUG01000018">
    <property type="protein sequence ID" value="KVW96943.1"/>
    <property type="molecule type" value="Genomic_DNA"/>
</dbReference>
<dbReference type="SUPFAM" id="SSF49695">
    <property type="entry name" value="gamma-Crystallin-like"/>
    <property type="match status" value="1"/>
</dbReference>
<evidence type="ECO:0000313" key="1">
    <source>
        <dbReference type="EMBL" id="KVW96943.1"/>
    </source>
</evidence>
<gene>
    <name evidence="1" type="ORF">ABW22_05845</name>
</gene>
<dbReference type="Proteomes" id="UP000064243">
    <property type="component" value="Unassembled WGS sequence"/>
</dbReference>
<reference evidence="1 2" key="1">
    <citation type="journal article" date="2015" name="Appl. Environ. Microbiol.">
        <title>Aerobic and Anaerobic Thiosulfate Oxidation by a Cold-Adapted, Subglacial Chemoautotroph.</title>
        <authorList>
            <person name="Harrold Z.R."/>
            <person name="Skidmore M.L."/>
            <person name="Hamilton T.L."/>
            <person name="Desch L."/>
            <person name="Amada K."/>
            <person name="van Gelder W."/>
            <person name="Glover K."/>
            <person name="Roden E.E."/>
            <person name="Boyd E.S."/>
        </authorList>
    </citation>
    <scope>NUCLEOTIDE SEQUENCE [LARGE SCALE GENOMIC DNA]</scope>
    <source>
        <strain evidence="1 2">RG</strain>
    </source>
</reference>
<protein>
    <submittedName>
        <fullName evidence="1">Uncharacterized protein</fullName>
    </submittedName>
</protein>
<accession>A0A106BRC5</accession>
<dbReference type="Gene3D" id="2.60.20.10">
    <property type="entry name" value="Crystallins"/>
    <property type="match status" value="1"/>
</dbReference>
<dbReference type="AlphaFoldDB" id="A0A106BRC5"/>
<dbReference type="InterPro" id="IPR011024">
    <property type="entry name" value="G_crystallin-like"/>
</dbReference>